<evidence type="ECO:0000256" key="3">
    <source>
        <dbReference type="ARBA" id="ARBA00022729"/>
    </source>
</evidence>
<proteinExistence type="inferred from homology"/>
<keyword evidence="7" id="KW-0121">Carboxypeptidase</keyword>
<comment type="similarity">
    <text evidence="1">Belongs to the peptidase S28 family.</text>
</comment>
<dbReference type="Pfam" id="PF05577">
    <property type="entry name" value="Peptidase_S28"/>
    <property type="match status" value="1"/>
</dbReference>
<evidence type="ECO:0000256" key="4">
    <source>
        <dbReference type="ARBA" id="ARBA00022801"/>
    </source>
</evidence>
<dbReference type="AlphaFoldDB" id="A0AAD9LVA2"/>
<protein>
    <submittedName>
        <fullName evidence="7">Serine carboxypeptidase S28</fullName>
    </submittedName>
</protein>
<evidence type="ECO:0000256" key="1">
    <source>
        <dbReference type="ARBA" id="ARBA00011079"/>
    </source>
</evidence>
<sequence length="535" mass="58685">MMKVSFALLGCLTAAAQAHFGFRPGAPPLRAEEDGLLLKRDVATFEQPIDHNAPDAGTFQQRYWWNSTYWKGPGSPVVVFTPGEAAGDDYTGYLTDRAISGAIAKEIGAAVLVVEHRYWGESLPNAVLDTKNLQQLTLSNAVADYVNFARNVKLPFDTNSSSNAPQAPWIFTGGSYGGYLAAAIDKMSPGTYYGYYSSSAPIQVMEDYWYFYAKIQEAMPKNCSTDLALIIDYVDKTIESGNKDEIYALKKQFGMQDVVHDDDFAVGLAQPLFAWQNVAPYAGYSPFFATCDAIETGNGTSTIPGAEGIGLTAALANFAEWWRANMINGTCSSYGYPDWKDPMSMGCWDTYNASSPSYTDQTANNQFGRTWTWLLCNEPLLGWQTAAPKDRPTIVSRLDTVEYHQQQCPLFFPKQGDFTYGAAQGKTADDVNSRTDGWLFTNSTRLIWTNGENDPFLAASVSSDIRPGGPLQSRPGAPVYLIPGVGHSNDLFTKNAEANADVQKAVSSAIAQFKTWNDEFYNGKAKQKRRAAGDV</sequence>
<dbReference type="GO" id="GO:0008239">
    <property type="term" value="F:dipeptidyl-peptidase activity"/>
    <property type="evidence" value="ECO:0007669"/>
    <property type="project" value="TreeGrafter"/>
</dbReference>
<dbReference type="GO" id="GO:0004180">
    <property type="term" value="F:carboxypeptidase activity"/>
    <property type="evidence" value="ECO:0007669"/>
    <property type="project" value="UniProtKB-KW"/>
</dbReference>
<keyword evidence="2" id="KW-0645">Protease</keyword>
<dbReference type="EMBL" id="MU842998">
    <property type="protein sequence ID" value="KAK2023486.1"/>
    <property type="molecule type" value="Genomic_DNA"/>
</dbReference>
<feature type="signal peptide" evidence="6">
    <location>
        <begin position="1"/>
        <end position="18"/>
    </location>
</feature>
<dbReference type="PANTHER" id="PTHR11010">
    <property type="entry name" value="PROTEASE S28 PRO-X CARBOXYPEPTIDASE-RELATED"/>
    <property type="match status" value="1"/>
</dbReference>
<evidence type="ECO:0000256" key="6">
    <source>
        <dbReference type="SAM" id="SignalP"/>
    </source>
</evidence>
<keyword evidence="3 6" id="KW-0732">Signal</keyword>
<evidence type="ECO:0000256" key="5">
    <source>
        <dbReference type="ARBA" id="ARBA00023180"/>
    </source>
</evidence>
<dbReference type="InterPro" id="IPR029058">
    <property type="entry name" value="AB_hydrolase_fold"/>
</dbReference>
<accession>A0AAD9LVA2</accession>
<organism evidence="7 8">
    <name type="scientific">Colletotrichum zoysiae</name>
    <dbReference type="NCBI Taxonomy" id="1216348"/>
    <lineage>
        <taxon>Eukaryota</taxon>
        <taxon>Fungi</taxon>
        <taxon>Dikarya</taxon>
        <taxon>Ascomycota</taxon>
        <taxon>Pezizomycotina</taxon>
        <taxon>Sordariomycetes</taxon>
        <taxon>Hypocreomycetidae</taxon>
        <taxon>Glomerellales</taxon>
        <taxon>Glomerellaceae</taxon>
        <taxon>Colletotrichum</taxon>
        <taxon>Colletotrichum graminicola species complex</taxon>
    </lineage>
</organism>
<dbReference type="GO" id="GO:0006508">
    <property type="term" value="P:proteolysis"/>
    <property type="evidence" value="ECO:0007669"/>
    <property type="project" value="UniProtKB-KW"/>
</dbReference>
<dbReference type="SUPFAM" id="SSF53474">
    <property type="entry name" value="alpha/beta-Hydrolases"/>
    <property type="match status" value="1"/>
</dbReference>
<reference evidence="7" key="1">
    <citation type="submission" date="2021-06" db="EMBL/GenBank/DDBJ databases">
        <title>Comparative genomics, transcriptomics and evolutionary studies reveal genomic signatures of adaptation to plant cell wall in hemibiotrophic fungi.</title>
        <authorList>
            <consortium name="DOE Joint Genome Institute"/>
            <person name="Baroncelli R."/>
            <person name="Diaz J.F."/>
            <person name="Benocci T."/>
            <person name="Peng M."/>
            <person name="Battaglia E."/>
            <person name="Haridas S."/>
            <person name="Andreopoulos W."/>
            <person name="Labutti K."/>
            <person name="Pangilinan J."/>
            <person name="Floch G.L."/>
            <person name="Makela M.R."/>
            <person name="Henrissat B."/>
            <person name="Grigoriev I.V."/>
            <person name="Crouch J.A."/>
            <person name="De Vries R.P."/>
            <person name="Sukno S.A."/>
            <person name="Thon M.R."/>
        </authorList>
    </citation>
    <scope>NUCLEOTIDE SEQUENCE</scope>
    <source>
        <strain evidence="7">MAFF235873</strain>
    </source>
</reference>
<gene>
    <name evidence="7" type="ORF">LX32DRAFT_571658</name>
</gene>
<feature type="chain" id="PRO_5041967236" evidence="6">
    <location>
        <begin position="19"/>
        <end position="535"/>
    </location>
</feature>
<evidence type="ECO:0000313" key="7">
    <source>
        <dbReference type="EMBL" id="KAK2023486.1"/>
    </source>
</evidence>
<evidence type="ECO:0000256" key="2">
    <source>
        <dbReference type="ARBA" id="ARBA00022670"/>
    </source>
</evidence>
<keyword evidence="5" id="KW-0325">Glycoprotein</keyword>
<keyword evidence="8" id="KW-1185">Reference proteome</keyword>
<evidence type="ECO:0000313" key="8">
    <source>
        <dbReference type="Proteomes" id="UP001232148"/>
    </source>
</evidence>
<comment type="caution">
    <text evidence="7">The sequence shown here is derived from an EMBL/GenBank/DDBJ whole genome shotgun (WGS) entry which is preliminary data.</text>
</comment>
<dbReference type="PANTHER" id="PTHR11010:SF23">
    <property type="entry name" value="SERINE PEPTIDASE"/>
    <property type="match status" value="1"/>
</dbReference>
<dbReference type="Gene3D" id="3.40.50.1820">
    <property type="entry name" value="alpha/beta hydrolase"/>
    <property type="match status" value="2"/>
</dbReference>
<dbReference type="Proteomes" id="UP001232148">
    <property type="component" value="Unassembled WGS sequence"/>
</dbReference>
<name>A0AAD9LVA2_9PEZI</name>
<dbReference type="InterPro" id="IPR008758">
    <property type="entry name" value="Peptidase_S28"/>
</dbReference>
<dbReference type="GO" id="GO:0070008">
    <property type="term" value="F:serine-type exopeptidase activity"/>
    <property type="evidence" value="ECO:0007669"/>
    <property type="project" value="InterPro"/>
</dbReference>
<keyword evidence="4" id="KW-0378">Hydrolase</keyword>